<dbReference type="InterPro" id="IPR001387">
    <property type="entry name" value="Cro/C1-type_HTH"/>
</dbReference>
<evidence type="ECO:0000313" key="2">
    <source>
        <dbReference type="EMBL" id="OXL44265.1"/>
    </source>
</evidence>
<dbReference type="CDD" id="cd00093">
    <property type="entry name" value="HTH_XRE"/>
    <property type="match status" value="1"/>
</dbReference>
<dbReference type="SUPFAM" id="SSF47413">
    <property type="entry name" value="lambda repressor-like DNA-binding domains"/>
    <property type="match status" value="1"/>
</dbReference>
<dbReference type="InterPro" id="IPR010982">
    <property type="entry name" value="Lambda_DNA-bd_dom_sf"/>
</dbReference>
<comment type="caution">
    <text evidence="2">The sequence shown here is derived from an EMBL/GenBank/DDBJ whole genome shotgun (WGS) entry which is preliminary data.</text>
</comment>
<gene>
    <name evidence="2" type="ORF">CFT61_06405</name>
</gene>
<sequence>MSGKELREILASKGILQKDVAQKLNMTAGSFTQLLRAQDIKTGLLESICRVLNVKLNFFYEGTEYIESNIVIRKEDFEHLSTKIEQIHKTCEEMKDKD</sequence>
<proteinExistence type="predicted"/>
<accession>A0AA91YX76</accession>
<feature type="domain" description="HTH cro/C1-type" evidence="1">
    <location>
        <begin position="6"/>
        <end position="59"/>
    </location>
</feature>
<evidence type="ECO:0000313" key="3">
    <source>
        <dbReference type="Proteomes" id="UP000215155"/>
    </source>
</evidence>
<dbReference type="GO" id="GO:0003677">
    <property type="term" value="F:DNA binding"/>
    <property type="evidence" value="ECO:0007669"/>
    <property type="project" value="InterPro"/>
</dbReference>
<dbReference type="EMBL" id="NMPZ01000008">
    <property type="protein sequence ID" value="OXL44265.1"/>
    <property type="molecule type" value="Genomic_DNA"/>
</dbReference>
<protein>
    <recommendedName>
        <fullName evidence="1">HTH cro/C1-type domain-containing protein</fullName>
    </recommendedName>
</protein>
<dbReference type="Proteomes" id="UP000215155">
    <property type="component" value="Unassembled WGS sequence"/>
</dbReference>
<evidence type="ECO:0000259" key="1">
    <source>
        <dbReference type="PROSITE" id="PS50943"/>
    </source>
</evidence>
<dbReference type="Pfam" id="PF13443">
    <property type="entry name" value="HTH_26"/>
    <property type="match status" value="1"/>
</dbReference>
<dbReference type="PROSITE" id="PS50943">
    <property type="entry name" value="HTH_CROC1"/>
    <property type="match status" value="1"/>
</dbReference>
<dbReference type="SMART" id="SM00530">
    <property type="entry name" value="HTH_XRE"/>
    <property type="match status" value="1"/>
</dbReference>
<organism evidence="2 3">
    <name type="scientific">Segatella copri</name>
    <dbReference type="NCBI Taxonomy" id="165179"/>
    <lineage>
        <taxon>Bacteria</taxon>
        <taxon>Pseudomonadati</taxon>
        <taxon>Bacteroidota</taxon>
        <taxon>Bacteroidia</taxon>
        <taxon>Bacteroidales</taxon>
        <taxon>Prevotellaceae</taxon>
        <taxon>Segatella</taxon>
    </lineage>
</organism>
<dbReference type="Gene3D" id="1.10.260.40">
    <property type="entry name" value="lambda repressor-like DNA-binding domains"/>
    <property type="match status" value="1"/>
</dbReference>
<dbReference type="RefSeq" id="WP_089543630.1">
    <property type="nucleotide sequence ID" value="NZ_CP152347.1"/>
</dbReference>
<dbReference type="AlphaFoldDB" id="A0AA91YX76"/>
<reference evidence="2 3" key="1">
    <citation type="submission" date="2017-07" db="EMBL/GenBank/DDBJ databases">
        <title>Draft genome sequence of Prevotella copri isolated from the gut of healthy adult Indian.</title>
        <authorList>
            <person name="Das B."/>
            <person name="Bag S."/>
            <person name="Ghosh T.S."/>
        </authorList>
    </citation>
    <scope>NUCLEOTIDE SEQUENCE [LARGE SCALE GENOMIC DNA]</scope>
    <source>
        <strain evidence="2 3">Indica</strain>
    </source>
</reference>
<name>A0AA91YX76_9BACT</name>